<gene>
    <name evidence="5" type="ORF">HMPREF9498_02981</name>
</gene>
<dbReference type="SUPFAM" id="SSF51735">
    <property type="entry name" value="NAD(P)-binding Rossmann-fold domains"/>
    <property type="match status" value="1"/>
</dbReference>
<dbReference type="AlphaFoldDB" id="A0A125W221"/>
<evidence type="ECO:0000259" key="4">
    <source>
        <dbReference type="Pfam" id="PF22725"/>
    </source>
</evidence>
<protein>
    <submittedName>
        <fullName evidence="5">Oxidoreductase, NAD-binding domain protein</fullName>
    </submittedName>
</protein>
<proteinExistence type="inferred from homology"/>
<dbReference type="InterPro" id="IPR030827">
    <property type="entry name" value="Myo_inos_IolG"/>
</dbReference>
<evidence type="ECO:0000256" key="2">
    <source>
        <dbReference type="ARBA" id="ARBA00023002"/>
    </source>
</evidence>
<evidence type="ECO:0000259" key="3">
    <source>
        <dbReference type="Pfam" id="PF01408"/>
    </source>
</evidence>
<reference evidence="5 6" key="1">
    <citation type="submission" date="2010-07" db="EMBL/GenBank/DDBJ databases">
        <authorList>
            <person name="Sid Ahmed O."/>
        </authorList>
    </citation>
    <scope>NUCLEOTIDE SEQUENCE [LARGE SCALE GENOMIC DNA]</scope>
    <source>
        <strain evidence="5 6">TX4248</strain>
    </source>
</reference>
<dbReference type="SUPFAM" id="SSF55347">
    <property type="entry name" value="Glyceraldehyde-3-phosphate dehydrogenase-like, C-terminal domain"/>
    <property type="match status" value="1"/>
</dbReference>
<comment type="similarity">
    <text evidence="1">Belongs to the Gfo/Idh/MocA family.</text>
</comment>
<comment type="caution">
    <text evidence="5">The sequence shown here is derived from an EMBL/GenBank/DDBJ whole genome shotgun (WGS) entry which is preliminary data.</text>
</comment>
<dbReference type="PANTHER" id="PTHR42840">
    <property type="entry name" value="NAD(P)-BINDING ROSSMANN-FOLD SUPERFAMILY PROTEIN-RELATED"/>
    <property type="match status" value="1"/>
</dbReference>
<sequence>MENIRVGIVGLGRLGKVHAKNLSSAVSGCELTAACSLVESELAFAQKELGVKYTFSSYEEMVQSAVIDAVFIVSPSGFHCEQVRLAMENGKHVFTEKPLGIEIEDIKKTQEVIEKYPEQVFMLGFMRRYDESYQYAKKMVEDGEIGEVTLIRCYGIDPSDGLESFVKFAMNNDSGGLFLDMAIHDIDLVRWFTGQEVEQVWAIGKNAAYPELDQVGELETGAAMMSLKDKTMALLVAGRNATHGYHVETEIMGTKGMLRVAQVPEKNLVTVMNNQGIVRPCSQNFPERFREAFIREAQEFISCIQEKRQPAVNAEDGLQSTKIALACQESFDTNRLVQL</sequence>
<dbReference type="Pfam" id="PF01408">
    <property type="entry name" value="GFO_IDH_MocA"/>
    <property type="match status" value="1"/>
</dbReference>
<dbReference type="Pfam" id="PF22725">
    <property type="entry name" value="GFO_IDH_MocA_C3"/>
    <property type="match status" value="1"/>
</dbReference>
<evidence type="ECO:0000256" key="1">
    <source>
        <dbReference type="ARBA" id="ARBA00010928"/>
    </source>
</evidence>
<dbReference type="InterPro" id="IPR000683">
    <property type="entry name" value="Gfo/Idh/MocA-like_OxRdtase_N"/>
</dbReference>
<dbReference type="EMBL" id="AEBR01000106">
    <property type="protein sequence ID" value="EFM81449.1"/>
    <property type="molecule type" value="Genomic_DNA"/>
</dbReference>
<dbReference type="RefSeq" id="WP_002372119.1">
    <property type="nucleotide sequence ID" value="NZ_GL454487.1"/>
</dbReference>
<dbReference type="GO" id="GO:0006740">
    <property type="term" value="P:NADPH regeneration"/>
    <property type="evidence" value="ECO:0007669"/>
    <property type="project" value="TreeGrafter"/>
</dbReference>
<evidence type="ECO:0000313" key="6">
    <source>
        <dbReference type="Proteomes" id="UP000004846"/>
    </source>
</evidence>
<dbReference type="Proteomes" id="UP000004846">
    <property type="component" value="Unassembled WGS sequence"/>
</dbReference>
<dbReference type="HOGENOM" id="CLU_023194_0_0_9"/>
<dbReference type="GO" id="GO:0005737">
    <property type="term" value="C:cytoplasm"/>
    <property type="evidence" value="ECO:0007669"/>
    <property type="project" value="TreeGrafter"/>
</dbReference>
<dbReference type="Gene3D" id="3.40.50.720">
    <property type="entry name" value="NAD(P)-binding Rossmann-like Domain"/>
    <property type="match status" value="1"/>
</dbReference>
<dbReference type="Gene3D" id="3.30.360.10">
    <property type="entry name" value="Dihydrodipicolinate Reductase, domain 2"/>
    <property type="match status" value="1"/>
</dbReference>
<keyword evidence="2" id="KW-0560">Oxidoreductase</keyword>
<evidence type="ECO:0000313" key="5">
    <source>
        <dbReference type="EMBL" id="EFM81449.1"/>
    </source>
</evidence>
<dbReference type="PANTHER" id="PTHR42840:SF3">
    <property type="entry name" value="BINDING ROSSMANN FOLD OXIDOREDUCTASE, PUTATIVE (AFU_ORTHOLOGUE AFUA_2G10240)-RELATED"/>
    <property type="match status" value="1"/>
</dbReference>
<organism evidence="5 6">
    <name type="scientific">Enterococcus faecalis TX4248</name>
    <dbReference type="NCBI Taxonomy" id="749495"/>
    <lineage>
        <taxon>Bacteria</taxon>
        <taxon>Bacillati</taxon>
        <taxon>Bacillota</taxon>
        <taxon>Bacilli</taxon>
        <taxon>Lactobacillales</taxon>
        <taxon>Enterococcaceae</taxon>
        <taxon>Enterococcus</taxon>
    </lineage>
</organism>
<name>A0A125W221_ENTFL</name>
<dbReference type="GO" id="GO:0000166">
    <property type="term" value="F:nucleotide binding"/>
    <property type="evidence" value="ECO:0007669"/>
    <property type="project" value="InterPro"/>
</dbReference>
<feature type="domain" description="Gfo/Idh/MocA-like oxidoreductase N-terminal" evidence="3">
    <location>
        <begin position="4"/>
        <end position="121"/>
    </location>
</feature>
<feature type="domain" description="GFO/IDH/MocA-like oxidoreductase" evidence="4">
    <location>
        <begin position="133"/>
        <end position="259"/>
    </location>
</feature>
<dbReference type="InterPro" id="IPR055170">
    <property type="entry name" value="GFO_IDH_MocA-like_dom"/>
</dbReference>
<accession>A0A125W221</accession>
<dbReference type="GO" id="GO:0016491">
    <property type="term" value="F:oxidoreductase activity"/>
    <property type="evidence" value="ECO:0007669"/>
    <property type="project" value="UniProtKB-KW"/>
</dbReference>
<dbReference type="NCBIfam" id="TIGR04380">
    <property type="entry name" value="myo_inos_iolG"/>
    <property type="match status" value="1"/>
</dbReference>
<dbReference type="InterPro" id="IPR036291">
    <property type="entry name" value="NAD(P)-bd_dom_sf"/>
</dbReference>